<dbReference type="EMBL" id="BAABAQ010000021">
    <property type="protein sequence ID" value="GAA4209822.1"/>
    <property type="molecule type" value="Genomic_DNA"/>
</dbReference>
<dbReference type="InterPro" id="IPR001347">
    <property type="entry name" value="SIS_dom"/>
</dbReference>
<sequence>MAARFHLGGKLIVFGDAGADAAHVAVEFMHPVIVGKRALPAVALSTDATTAGGVNDEDGDEVLAHRVRHWADAADTALGISRDIRCPSVLRGLETAGELGLLTIALTGAGDHGAGGGEGTGPLPAGHTTTEHTTTEHTLTTHSTTTHNTTTHGTTAHGTTAHTVTAHPLTGRLPADHVLVAASDDPAVVKEVHVTAYHLLWELVHVFLDRLGPPARGAER</sequence>
<feature type="domain" description="SIS" evidence="2">
    <location>
        <begin position="1"/>
        <end position="174"/>
    </location>
</feature>
<dbReference type="SUPFAM" id="SSF53697">
    <property type="entry name" value="SIS domain"/>
    <property type="match status" value="1"/>
</dbReference>
<dbReference type="InterPro" id="IPR050099">
    <property type="entry name" value="SIS_GmhA/DiaA_subfam"/>
</dbReference>
<feature type="compositionally biased region" description="Low complexity" evidence="1">
    <location>
        <begin position="136"/>
        <end position="157"/>
    </location>
</feature>
<accession>A0ABP8BLF7</accession>
<gene>
    <name evidence="3" type="ORF">GCM10022252_76810</name>
</gene>
<protein>
    <recommendedName>
        <fullName evidence="2">SIS domain-containing protein</fullName>
    </recommendedName>
</protein>
<name>A0ABP8BLF7_9ACTN</name>
<proteinExistence type="predicted"/>
<dbReference type="Gene3D" id="3.40.50.10490">
    <property type="entry name" value="Glucose-6-phosphate isomerase like protein, domain 1"/>
    <property type="match status" value="1"/>
</dbReference>
<dbReference type="InterPro" id="IPR046348">
    <property type="entry name" value="SIS_dom_sf"/>
</dbReference>
<comment type="caution">
    <text evidence="3">The sequence shown here is derived from an EMBL/GenBank/DDBJ whole genome shotgun (WGS) entry which is preliminary data.</text>
</comment>
<evidence type="ECO:0000313" key="4">
    <source>
        <dbReference type="Proteomes" id="UP001501251"/>
    </source>
</evidence>
<dbReference type="PROSITE" id="PS51464">
    <property type="entry name" value="SIS"/>
    <property type="match status" value="1"/>
</dbReference>
<keyword evidence="4" id="KW-1185">Reference proteome</keyword>
<dbReference type="Proteomes" id="UP001501251">
    <property type="component" value="Unassembled WGS sequence"/>
</dbReference>
<evidence type="ECO:0000256" key="1">
    <source>
        <dbReference type="SAM" id="MobiDB-lite"/>
    </source>
</evidence>
<organism evidence="3 4">
    <name type="scientific">Streptosporangium oxazolinicum</name>
    <dbReference type="NCBI Taxonomy" id="909287"/>
    <lineage>
        <taxon>Bacteria</taxon>
        <taxon>Bacillati</taxon>
        <taxon>Actinomycetota</taxon>
        <taxon>Actinomycetes</taxon>
        <taxon>Streptosporangiales</taxon>
        <taxon>Streptosporangiaceae</taxon>
        <taxon>Streptosporangium</taxon>
    </lineage>
</organism>
<dbReference type="PANTHER" id="PTHR30390:SF8">
    <property type="entry name" value="SUGAR ISOMERASE (SIS)"/>
    <property type="match status" value="1"/>
</dbReference>
<reference evidence="4" key="1">
    <citation type="journal article" date="2019" name="Int. J. Syst. Evol. Microbiol.">
        <title>The Global Catalogue of Microorganisms (GCM) 10K type strain sequencing project: providing services to taxonomists for standard genome sequencing and annotation.</title>
        <authorList>
            <consortium name="The Broad Institute Genomics Platform"/>
            <consortium name="The Broad Institute Genome Sequencing Center for Infectious Disease"/>
            <person name="Wu L."/>
            <person name="Ma J."/>
        </authorList>
    </citation>
    <scope>NUCLEOTIDE SEQUENCE [LARGE SCALE GENOMIC DNA]</scope>
    <source>
        <strain evidence="4">JCM 17388</strain>
    </source>
</reference>
<feature type="region of interest" description="Disordered" evidence="1">
    <location>
        <begin position="135"/>
        <end position="157"/>
    </location>
</feature>
<dbReference type="PANTHER" id="PTHR30390">
    <property type="entry name" value="SEDOHEPTULOSE 7-PHOSPHATE ISOMERASE / DNAA INITIATOR-ASSOCIATING FACTOR FOR REPLICATION INITIATION"/>
    <property type="match status" value="1"/>
</dbReference>
<evidence type="ECO:0000259" key="2">
    <source>
        <dbReference type="PROSITE" id="PS51464"/>
    </source>
</evidence>
<evidence type="ECO:0000313" key="3">
    <source>
        <dbReference type="EMBL" id="GAA4209822.1"/>
    </source>
</evidence>